<protein>
    <recommendedName>
        <fullName evidence="4 5">Pyrroline-5-carboxylate reductase</fullName>
        <shortName evidence="4">P5C reductase</shortName>
        <shortName evidence="4">P5CR</shortName>
        <ecNumber evidence="4 5">1.5.1.2</ecNumber>
    </recommendedName>
    <alternativeName>
        <fullName evidence="4">PCA reductase</fullName>
    </alternativeName>
</protein>
<dbReference type="InterPro" id="IPR028939">
    <property type="entry name" value="P5C_Rdtase_cat_N"/>
</dbReference>
<feature type="binding site" evidence="6">
    <location>
        <begin position="9"/>
        <end position="14"/>
    </location>
    <ligand>
        <name>NADP(+)</name>
        <dbReference type="ChEBI" id="CHEBI:58349"/>
    </ligand>
</feature>
<dbReference type="RefSeq" id="WP_073001342.1">
    <property type="nucleotide sequence ID" value="NZ_FQUM01000004.1"/>
</dbReference>
<dbReference type="GO" id="GO:0005737">
    <property type="term" value="C:cytoplasm"/>
    <property type="evidence" value="ECO:0007669"/>
    <property type="project" value="UniProtKB-SubCell"/>
</dbReference>
<dbReference type="PANTHER" id="PTHR11645:SF0">
    <property type="entry name" value="PYRROLINE-5-CARBOXYLATE REDUCTASE 3"/>
    <property type="match status" value="1"/>
</dbReference>
<comment type="catalytic activity">
    <reaction evidence="4">
        <text>L-proline + NAD(+) = (S)-1-pyrroline-5-carboxylate + NADH + 2 H(+)</text>
        <dbReference type="Rhea" id="RHEA:14105"/>
        <dbReference type="ChEBI" id="CHEBI:15378"/>
        <dbReference type="ChEBI" id="CHEBI:17388"/>
        <dbReference type="ChEBI" id="CHEBI:57540"/>
        <dbReference type="ChEBI" id="CHEBI:57945"/>
        <dbReference type="ChEBI" id="CHEBI:60039"/>
        <dbReference type="EC" id="1.5.1.2"/>
    </reaction>
</comment>
<sequence>MEKKKIGIIGVGNMGGAILLGLLKSGFVAADDIYISDSKKSVLEEMGKRGVHGSEQNLVTAQHADVIITSVKPYHIKQVLENIKPALGPDKVLISIVAGTTIAELEQMAGNNIPIFRVMPNTAIALQESLTCISSNAKAEAQREYVIALFDELGKTIEISEELMAAATALSSCGIAYALRYIRAAMQGGIEIGFGAEMAQFITAQTVKGATELILQTGHHPEREIDKVTTPRGVTITGLNEMEHKGFSSSLIQGILASYKKMENDLKK</sequence>
<name>A0A1M5ADD6_9BACT</name>
<dbReference type="EMBL" id="FQUM01000004">
    <property type="protein sequence ID" value="SHF28278.1"/>
    <property type="molecule type" value="Genomic_DNA"/>
</dbReference>
<dbReference type="NCBIfam" id="TIGR00112">
    <property type="entry name" value="proC"/>
    <property type="match status" value="1"/>
</dbReference>
<dbReference type="HAMAP" id="MF_01925">
    <property type="entry name" value="P5C_reductase"/>
    <property type="match status" value="1"/>
</dbReference>
<keyword evidence="2 4" id="KW-0521">NADP</keyword>
<dbReference type="SUPFAM" id="SSF51735">
    <property type="entry name" value="NAD(P)-binding Rossmann-fold domains"/>
    <property type="match status" value="1"/>
</dbReference>
<evidence type="ECO:0000256" key="3">
    <source>
        <dbReference type="ARBA" id="ARBA00023002"/>
    </source>
</evidence>
<evidence type="ECO:0000313" key="9">
    <source>
        <dbReference type="EMBL" id="SHF28278.1"/>
    </source>
</evidence>
<evidence type="ECO:0000256" key="2">
    <source>
        <dbReference type="ARBA" id="ARBA00022857"/>
    </source>
</evidence>
<dbReference type="UniPathway" id="UPA00098">
    <property type="reaction ID" value="UER00361"/>
</dbReference>
<keyword evidence="10" id="KW-1185">Reference proteome</keyword>
<keyword evidence="4" id="KW-0641">Proline biosynthesis</keyword>
<dbReference type="GO" id="GO:0004735">
    <property type="term" value="F:pyrroline-5-carboxylate reductase activity"/>
    <property type="evidence" value="ECO:0007669"/>
    <property type="project" value="UniProtKB-UniRule"/>
</dbReference>
<dbReference type="PANTHER" id="PTHR11645">
    <property type="entry name" value="PYRROLINE-5-CARBOXYLATE REDUCTASE"/>
    <property type="match status" value="1"/>
</dbReference>
<dbReference type="Gene3D" id="1.10.3730.10">
    <property type="entry name" value="ProC C-terminal domain-like"/>
    <property type="match status" value="1"/>
</dbReference>
<feature type="binding site" evidence="6">
    <location>
        <position position="57"/>
    </location>
    <ligand>
        <name>NADPH</name>
        <dbReference type="ChEBI" id="CHEBI:57783"/>
    </ligand>
</feature>
<evidence type="ECO:0000259" key="7">
    <source>
        <dbReference type="Pfam" id="PF03807"/>
    </source>
</evidence>
<keyword evidence="4" id="KW-0028">Amino-acid biosynthesis</keyword>
<evidence type="ECO:0000313" key="10">
    <source>
        <dbReference type="Proteomes" id="UP000184164"/>
    </source>
</evidence>
<organism evidence="9 10">
    <name type="scientific">Mariniphaga anaerophila</name>
    <dbReference type="NCBI Taxonomy" id="1484053"/>
    <lineage>
        <taxon>Bacteria</taxon>
        <taxon>Pseudomonadati</taxon>
        <taxon>Bacteroidota</taxon>
        <taxon>Bacteroidia</taxon>
        <taxon>Marinilabiliales</taxon>
        <taxon>Prolixibacteraceae</taxon>
        <taxon>Mariniphaga</taxon>
    </lineage>
</organism>
<keyword evidence="3 4" id="KW-0560">Oxidoreductase</keyword>
<dbReference type="InterPro" id="IPR000304">
    <property type="entry name" value="Pyrroline-COOH_reductase"/>
</dbReference>
<dbReference type="AlphaFoldDB" id="A0A1M5ADD6"/>
<feature type="domain" description="Pyrroline-5-carboxylate reductase catalytic N-terminal" evidence="7">
    <location>
        <begin position="5"/>
        <end position="99"/>
    </location>
</feature>
<evidence type="ECO:0000256" key="6">
    <source>
        <dbReference type="PIRSR" id="PIRSR000193-1"/>
    </source>
</evidence>
<dbReference type="PIRSF" id="PIRSF000193">
    <property type="entry name" value="Pyrrol-5-carb_rd"/>
    <property type="match status" value="1"/>
</dbReference>
<dbReference type="EC" id="1.5.1.2" evidence="4 5"/>
<evidence type="ECO:0000259" key="8">
    <source>
        <dbReference type="Pfam" id="PF14748"/>
    </source>
</evidence>
<feature type="domain" description="Pyrroline-5-carboxylate reductase dimerisation" evidence="8">
    <location>
        <begin position="161"/>
        <end position="263"/>
    </location>
</feature>
<evidence type="ECO:0000256" key="5">
    <source>
        <dbReference type="NCBIfam" id="TIGR00112"/>
    </source>
</evidence>
<evidence type="ECO:0000256" key="4">
    <source>
        <dbReference type="HAMAP-Rule" id="MF_01925"/>
    </source>
</evidence>
<reference evidence="9 10" key="1">
    <citation type="submission" date="2016-11" db="EMBL/GenBank/DDBJ databases">
        <authorList>
            <person name="Jaros S."/>
            <person name="Januszkiewicz K."/>
            <person name="Wedrychowicz H."/>
        </authorList>
    </citation>
    <scope>NUCLEOTIDE SEQUENCE [LARGE SCALE GENOMIC DNA]</scope>
    <source>
        <strain evidence="9 10">DSM 26910</strain>
    </source>
</reference>
<keyword evidence="4" id="KW-0963">Cytoplasm</keyword>
<dbReference type="Pfam" id="PF03807">
    <property type="entry name" value="F420_oxidored"/>
    <property type="match status" value="1"/>
</dbReference>
<dbReference type="Gene3D" id="3.40.50.720">
    <property type="entry name" value="NAD(P)-binding Rossmann-like Domain"/>
    <property type="match status" value="1"/>
</dbReference>
<comment type="subcellular location">
    <subcellularLocation>
        <location evidence="4">Cytoplasm</location>
    </subcellularLocation>
</comment>
<proteinExistence type="inferred from homology"/>
<comment type="function">
    <text evidence="4">Catalyzes the reduction of 1-pyrroline-5-carboxylate (PCA) to L-proline.</text>
</comment>
<comment type="catalytic activity">
    <reaction evidence="4">
        <text>L-proline + NADP(+) = (S)-1-pyrroline-5-carboxylate + NADPH + 2 H(+)</text>
        <dbReference type="Rhea" id="RHEA:14109"/>
        <dbReference type="ChEBI" id="CHEBI:15378"/>
        <dbReference type="ChEBI" id="CHEBI:17388"/>
        <dbReference type="ChEBI" id="CHEBI:57783"/>
        <dbReference type="ChEBI" id="CHEBI:58349"/>
        <dbReference type="ChEBI" id="CHEBI:60039"/>
        <dbReference type="EC" id="1.5.1.2"/>
    </reaction>
</comment>
<comment type="pathway">
    <text evidence="4">Amino-acid biosynthesis; L-proline biosynthesis; L-proline from L-glutamate 5-semialdehyde: step 1/1.</text>
</comment>
<dbReference type="InterPro" id="IPR036291">
    <property type="entry name" value="NAD(P)-bd_dom_sf"/>
</dbReference>
<dbReference type="STRING" id="1484053.SAMN05444274_104285"/>
<comment type="similarity">
    <text evidence="1 4">Belongs to the pyrroline-5-carboxylate reductase family.</text>
</comment>
<dbReference type="Proteomes" id="UP000184164">
    <property type="component" value="Unassembled WGS sequence"/>
</dbReference>
<evidence type="ECO:0000256" key="1">
    <source>
        <dbReference type="ARBA" id="ARBA00005525"/>
    </source>
</evidence>
<gene>
    <name evidence="4" type="primary">proC</name>
    <name evidence="9" type="ORF">SAMN05444274_104285</name>
</gene>
<dbReference type="OrthoDB" id="9805754at2"/>
<dbReference type="GO" id="GO:0055129">
    <property type="term" value="P:L-proline biosynthetic process"/>
    <property type="evidence" value="ECO:0007669"/>
    <property type="project" value="UniProtKB-UniRule"/>
</dbReference>
<dbReference type="InterPro" id="IPR029036">
    <property type="entry name" value="P5CR_dimer"/>
</dbReference>
<dbReference type="Pfam" id="PF14748">
    <property type="entry name" value="P5CR_dimer"/>
    <property type="match status" value="1"/>
</dbReference>
<dbReference type="InterPro" id="IPR008927">
    <property type="entry name" value="6-PGluconate_DH-like_C_sf"/>
</dbReference>
<accession>A0A1M5ADD6</accession>
<dbReference type="SUPFAM" id="SSF48179">
    <property type="entry name" value="6-phosphogluconate dehydrogenase C-terminal domain-like"/>
    <property type="match status" value="1"/>
</dbReference>